<dbReference type="InterPro" id="IPR036779">
    <property type="entry name" value="LysM_dom_sf"/>
</dbReference>
<dbReference type="KEGG" id="aoi:AORI_4474"/>
<evidence type="ECO:0000256" key="3">
    <source>
        <dbReference type="SAM" id="MobiDB-lite"/>
    </source>
</evidence>
<dbReference type="InterPro" id="IPR001867">
    <property type="entry name" value="OmpR/PhoB-type_DNA-bd"/>
</dbReference>
<feature type="region of interest" description="Disordered" evidence="3">
    <location>
        <begin position="546"/>
        <end position="568"/>
    </location>
</feature>
<dbReference type="AlphaFoldDB" id="R4T920"/>
<dbReference type="InterPro" id="IPR016032">
    <property type="entry name" value="Sig_transdc_resp-reg_C-effctor"/>
</dbReference>
<dbReference type="GO" id="GO:0003677">
    <property type="term" value="F:DNA binding"/>
    <property type="evidence" value="ECO:0007669"/>
    <property type="project" value="UniProtKB-KW"/>
</dbReference>
<dbReference type="PROSITE" id="PS51782">
    <property type="entry name" value="LYSM"/>
    <property type="match status" value="1"/>
</dbReference>
<feature type="compositionally biased region" description="Pro residues" evidence="3">
    <location>
        <begin position="321"/>
        <end position="332"/>
    </location>
</feature>
<keyword evidence="2" id="KW-0238">DNA-binding</keyword>
<dbReference type="CDD" id="cd00118">
    <property type="entry name" value="LysM"/>
    <property type="match status" value="2"/>
</dbReference>
<dbReference type="Pfam" id="PF03704">
    <property type="entry name" value="BTAD"/>
    <property type="match status" value="1"/>
</dbReference>
<protein>
    <submittedName>
        <fullName evidence="6">Transcriptional regulator, SARP family</fullName>
    </submittedName>
</protein>
<dbReference type="Gene3D" id="1.25.40.10">
    <property type="entry name" value="Tetratricopeptide repeat domain"/>
    <property type="match status" value="1"/>
</dbReference>
<feature type="transmembrane region" description="Helical" evidence="4">
    <location>
        <begin position="111"/>
        <end position="132"/>
    </location>
</feature>
<dbReference type="PATRIC" id="fig|1156913.3.peg.4557"/>
<dbReference type="SUPFAM" id="SSF48452">
    <property type="entry name" value="TPR-like"/>
    <property type="match status" value="1"/>
</dbReference>
<dbReference type="HOGENOM" id="CLU_013188_0_0_11"/>
<evidence type="ECO:0000259" key="5">
    <source>
        <dbReference type="PROSITE" id="PS51782"/>
    </source>
</evidence>
<feature type="domain" description="LysM" evidence="5">
    <location>
        <begin position="169"/>
        <end position="219"/>
    </location>
</feature>
<feature type="transmembrane region" description="Helical" evidence="4">
    <location>
        <begin position="66"/>
        <end position="91"/>
    </location>
</feature>
<dbReference type="SMART" id="SM01043">
    <property type="entry name" value="BTAD"/>
    <property type="match status" value="1"/>
</dbReference>
<dbReference type="Proteomes" id="UP000013968">
    <property type="component" value="Chromosome"/>
</dbReference>
<dbReference type="InterPro" id="IPR018392">
    <property type="entry name" value="LysM"/>
</dbReference>
<feature type="compositionally biased region" description="Polar residues" evidence="3">
    <location>
        <begin position="546"/>
        <end position="566"/>
    </location>
</feature>
<gene>
    <name evidence="6" type="ORF">AORI_4474</name>
</gene>
<dbReference type="SUPFAM" id="SSF46894">
    <property type="entry name" value="C-terminal effector domain of the bipartite response regulators"/>
    <property type="match status" value="1"/>
</dbReference>
<feature type="compositionally biased region" description="Low complexity" evidence="3">
    <location>
        <begin position="131"/>
        <end position="141"/>
    </location>
</feature>
<feature type="region of interest" description="Disordered" evidence="3">
    <location>
        <begin position="673"/>
        <end position="711"/>
    </location>
</feature>
<dbReference type="EMBL" id="CP003410">
    <property type="protein sequence ID" value="AGM07058.1"/>
    <property type="molecule type" value="Genomic_DNA"/>
</dbReference>
<dbReference type="GO" id="GO:0000160">
    <property type="term" value="P:phosphorelay signal transduction system"/>
    <property type="evidence" value="ECO:0007669"/>
    <property type="project" value="InterPro"/>
</dbReference>
<dbReference type="SMART" id="SM00257">
    <property type="entry name" value="LysM"/>
    <property type="match status" value="2"/>
</dbReference>
<evidence type="ECO:0000313" key="6">
    <source>
        <dbReference type="EMBL" id="AGM07058.1"/>
    </source>
</evidence>
<dbReference type="InterPro" id="IPR051677">
    <property type="entry name" value="AfsR-DnrI-RedD_regulator"/>
</dbReference>
<comment type="similarity">
    <text evidence="1">Belongs to the AfsR/DnrI/RedD regulatory family.</text>
</comment>
<dbReference type="PANTHER" id="PTHR35807">
    <property type="entry name" value="TRANSCRIPTIONAL REGULATOR REDD-RELATED"/>
    <property type="match status" value="1"/>
</dbReference>
<feature type="region of interest" description="Disordered" evidence="3">
    <location>
        <begin position="290"/>
        <end position="346"/>
    </location>
</feature>
<keyword evidence="7" id="KW-1185">Reference proteome</keyword>
<dbReference type="InterPro" id="IPR005158">
    <property type="entry name" value="BTAD"/>
</dbReference>
<feature type="region of interest" description="Disordered" evidence="3">
    <location>
        <begin position="131"/>
        <end position="164"/>
    </location>
</feature>
<keyword evidence="4" id="KW-0472">Membrane</keyword>
<dbReference type="Gene3D" id="3.10.350.10">
    <property type="entry name" value="LysM domain"/>
    <property type="match status" value="2"/>
</dbReference>
<evidence type="ECO:0000313" key="7">
    <source>
        <dbReference type="Proteomes" id="UP000013968"/>
    </source>
</evidence>
<accession>R4T920</accession>
<dbReference type="Pfam" id="PF01476">
    <property type="entry name" value="LysM"/>
    <property type="match status" value="1"/>
</dbReference>
<feature type="compositionally biased region" description="Low complexity" evidence="3">
    <location>
        <begin position="151"/>
        <end position="164"/>
    </location>
</feature>
<evidence type="ECO:0000256" key="4">
    <source>
        <dbReference type="SAM" id="Phobius"/>
    </source>
</evidence>
<evidence type="ECO:0000256" key="1">
    <source>
        <dbReference type="ARBA" id="ARBA00005820"/>
    </source>
</evidence>
<dbReference type="InterPro" id="IPR011990">
    <property type="entry name" value="TPR-like_helical_dom_sf"/>
</dbReference>
<evidence type="ECO:0000256" key="2">
    <source>
        <dbReference type="ARBA" id="ARBA00023125"/>
    </source>
</evidence>
<dbReference type="Gene3D" id="1.10.10.10">
    <property type="entry name" value="Winged helix-like DNA-binding domain superfamily/Winged helix DNA-binding domain"/>
    <property type="match status" value="1"/>
</dbReference>
<dbReference type="InterPro" id="IPR036388">
    <property type="entry name" value="WH-like_DNA-bd_sf"/>
</dbReference>
<name>R4T920_9PSEU</name>
<proteinExistence type="inferred from homology"/>
<sequence length="966" mass="103271">MAQRLRGMLAALALLAFVAGIPSGLLALGADPARLIPERWPDPVQITQWPEQIWATLRWAWITGDLVIWLIVAVAWTGWLALTVSVIVEVIRQTGRAARGPLRRIPTGRWIAGLVAAVLIATSAGTAAASGLPATPTAATAPPRPHPNPASAPRDSAAGTATTTTHGAVPYTVVHGDTLWYLAERHLGDGRRYHEIVRLNPGLLAGNPDDLEPAWTLLLPLDAAGLPPRHAITSETGRTVTVQPADTLTGIAERHLGDPDAWRVLFDLNAGRAQPDGRALRHPDQLLPGWTLALPDTAPTAPPAEAQEPPPSVSAPELPDDPPPAGQTPPPTLGDEQQNSVASGDGGVSLPGGAFVGLGLAALITLATVTVRMRRRRWYRPGVRTDGDPTGFPVVRALRIAHDVATRPPADQETPATEPTNSRHTRQVELDTRDRAKAVVRAAHPTTPGTAVGIRNGHTIALDLAQTQGLGLVGPGAHSAARALIVTLLAQAASDGLDATIVIPHPVARSLFGHTLPDRVPERLRIVDALPAALDVLEAELLARTHGQSLPRNDPDTQTPRPSSRSGPFLIVAAPSADADRRLHTILETGAHLGLTGLLLGPWRPGGTVRVTGDGIVDTASPALTGNLAGARLFSIPGADALDLLTLLHAAEPDRTEPSHRSTCVDSVATTTSEYEFSKAGPEHGPEAPQATTQRDVGTAETSTADRSPDRSLRLQVVGRLRLNRTGPEPYDLVEALAPRQREILVYLALHREGCRRETLSAALWPDAPADRPYNTFHATLSQLRRSLRSATENDALDIITTQDGHYALNEQLIAVDLWQLHDALTASRTSTPADATQALNTAIALYRGDLAEGITADWIDGPREALRREVLDAFSTLIRAARRDAPEHSLALLEQARRLDPYNEAIYRDLMRTQARLGQYDSIPRTLRLLITVLSELGEHPARDTITLAAALQQPRNGVPDRQAS</sequence>
<feature type="compositionally biased region" description="Low complexity" evidence="3">
    <location>
        <begin position="292"/>
        <end position="307"/>
    </location>
</feature>
<feature type="compositionally biased region" description="Polar residues" evidence="3">
    <location>
        <begin position="690"/>
        <end position="706"/>
    </location>
</feature>
<reference evidence="6 7" key="1">
    <citation type="journal article" date="2013" name="BMC Genomics">
        <title>ContigScape: a Cytoscape plugin facilitating microbial genome gap closing.</title>
        <authorList>
            <person name="Tang B."/>
            <person name="Wang Q."/>
            <person name="Yang M."/>
            <person name="Xie F."/>
            <person name="Zhu Y."/>
            <person name="Zhuo Y."/>
            <person name="Wang S."/>
            <person name="Gao H."/>
            <person name="Ding X."/>
            <person name="Zhang L."/>
            <person name="Zhao G."/>
            <person name="Zheng H."/>
        </authorList>
    </citation>
    <scope>NUCLEOTIDE SEQUENCE [LARGE SCALE GENOMIC DNA]</scope>
    <source>
        <strain evidence="6 7">HCCB10007</strain>
    </source>
</reference>
<keyword evidence="4" id="KW-1133">Transmembrane helix</keyword>
<dbReference type="SMART" id="SM00862">
    <property type="entry name" value="Trans_reg_C"/>
    <property type="match status" value="1"/>
</dbReference>
<feature type="region of interest" description="Disordered" evidence="3">
    <location>
        <begin position="405"/>
        <end position="427"/>
    </location>
</feature>
<organism evidence="6 7">
    <name type="scientific">Amycolatopsis keratiniphila</name>
    <dbReference type="NCBI Taxonomy" id="129921"/>
    <lineage>
        <taxon>Bacteria</taxon>
        <taxon>Bacillati</taxon>
        <taxon>Actinomycetota</taxon>
        <taxon>Actinomycetes</taxon>
        <taxon>Pseudonocardiales</taxon>
        <taxon>Pseudonocardiaceae</taxon>
        <taxon>Amycolatopsis</taxon>
        <taxon>Amycolatopsis japonica group</taxon>
    </lineage>
</organism>
<dbReference type="GO" id="GO:0006355">
    <property type="term" value="P:regulation of DNA-templated transcription"/>
    <property type="evidence" value="ECO:0007669"/>
    <property type="project" value="InterPro"/>
</dbReference>
<keyword evidence="4" id="KW-0812">Transmembrane</keyword>